<feature type="chain" id="PRO_5034833434" description="Secreted protein" evidence="1">
    <location>
        <begin position="35"/>
        <end position="153"/>
    </location>
</feature>
<evidence type="ECO:0000313" key="3">
    <source>
        <dbReference type="Proteomes" id="UP000309231"/>
    </source>
</evidence>
<evidence type="ECO:0000256" key="1">
    <source>
        <dbReference type="SAM" id="SignalP"/>
    </source>
</evidence>
<dbReference type="EMBL" id="CP062008">
    <property type="protein sequence ID" value="QPG69707.1"/>
    <property type="molecule type" value="Genomic_DNA"/>
</dbReference>
<dbReference type="GeneID" id="76723517"/>
<dbReference type="Proteomes" id="UP000309231">
    <property type="component" value="Chromosome"/>
</dbReference>
<feature type="signal peptide" evidence="1">
    <location>
        <begin position="1"/>
        <end position="34"/>
    </location>
</feature>
<name>A0A8E4R8V9_MYCMU</name>
<keyword evidence="1" id="KW-0732">Signal</keyword>
<reference evidence="2 3" key="1">
    <citation type="journal article" date="2019" name="BMC Evol. Biol.">
        <title>Comparative genomics of Mycobacterium mucogenicum and Mycobacterium neoaurum clade members emphasizing tRNA and non-coding RNA.</title>
        <authorList>
            <person name="Behra P.R.K."/>
            <person name="Pettersson B.M.F."/>
            <person name="Das S."/>
            <person name="Dasgupta S."/>
            <person name="Kirsebom L.A."/>
        </authorList>
    </citation>
    <scope>NUCLEOTIDE SEQUENCE [LARGE SCALE GENOMIC DNA]</scope>
    <source>
        <strain evidence="2 3">DSM 44124</strain>
    </source>
</reference>
<proteinExistence type="predicted"/>
<gene>
    <name evidence="2" type="ORF">C1S78_001300</name>
</gene>
<evidence type="ECO:0000313" key="2">
    <source>
        <dbReference type="EMBL" id="QPG69707.1"/>
    </source>
</evidence>
<accession>A0A8E4R8V9</accession>
<dbReference type="RefSeq" id="WP_138158288.1">
    <property type="nucleotide sequence ID" value="NZ_ANBS01000071.1"/>
</dbReference>
<reference evidence="2 3" key="2">
    <citation type="journal article" date="2019" name="Sci. Rep.">
        <title>Insight into the biology of Mycobacterium mucogenicum and Mycobacterium neoaurum clade members.</title>
        <authorList>
            <person name="Behra P.R.K."/>
            <person name="Pettersson B.M.F."/>
            <person name="Ramesh M."/>
            <person name="Dasgupta S."/>
            <person name="Kirsebom L.A."/>
        </authorList>
    </citation>
    <scope>NUCLEOTIDE SEQUENCE [LARGE SCALE GENOMIC DNA]</scope>
    <source>
        <strain evidence="2 3">DSM 44124</strain>
    </source>
</reference>
<dbReference type="AlphaFoldDB" id="A0A8E4R8V9"/>
<keyword evidence="3" id="KW-1185">Reference proteome</keyword>
<protein>
    <recommendedName>
        <fullName evidence="4">Secreted protein</fullName>
    </recommendedName>
</protein>
<organism evidence="2 3">
    <name type="scientific">Mycolicibacterium mucogenicum DSM 44124</name>
    <dbReference type="NCBI Taxonomy" id="1226753"/>
    <lineage>
        <taxon>Bacteria</taxon>
        <taxon>Bacillati</taxon>
        <taxon>Actinomycetota</taxon>
        <taxon>Actinomycetes</taxon>
        <taxon>Mycobacteriales</taxon>
        <taxon>Mycobacteriaceae</taxon>
        <taxon>Mycolicibacterium</taxon>
    </lineage>
</organism>
<dbReference type="KEGG" id="mmuc:C1S78_001300"/>
<evidence type="ECO:0008006" key="4">
    <source>
        <dbReference type="Google" id="ProtNLM"/>
    </source>
</evidence>
<sequence length="153" mass="16288">MPEMMSLSRRSVTLFAGVIVASAAAVLGSGVASADDPLVGKTYADATAQIKKWSGHPILSTVVGDQLSMDKCTVASWRKDTKTGKFFLSLFCDTGVATAKDAGNSAGSPTGRSAKQHDINVEYLHQHPEVCLQMKADHPDWFKKPMDGCEGVT</sequence>